<dbReference type="FunFam" id="3.30.1460.10:FF:000001">
    <property type="entry name" value="CesT family type III secretion system chaperone"/>
    <property type="match status" value="1"/>
</dbReference>
<sequence>MNSGDDTGCLASRPEAYDLYRNALDRVWGVMYSRADRLLRQFSLKLNADSIAFDENRLCSFIIDNRYRILLTSTNSEYIMIYGFCGRPPDNNNLAFEFLNANLWFAENNGPHLCYDNNSQSLLLALNFSLNEGSVEKLECEIEVVIRSMENLYHILQDKGITLDTDYT</sequence>
<dbReference type="CDD" id="cd17023">
    <property type="entry name" value="T3SC_IA_CesT-like"/>
    <property type="match status" value="1"/>
</dbReference>
<dbReference type="EMBL" id="UGXT01000002">
    <property type="protein sequence ID" value="SUH36428.1"/>
    <property type="molecule type" value="Genomic_DNA"/>
</dbReference>
<dbReference type="GO" id="GO:0030254">
    <property type="term" value="P:protein secretion by the type III secretion system"/>
    <property type="evidence" value="ECO:0007669"/>
    <property type="project" value="InterPro"/>
</dbReference>
<name>A0A379WS38_SALET</name>
<gene>
    <name evidence="3" type="primary">cesT</name>
    <name evidence="3" type="ORF">NCTC8261_02681</name>
</gene>
<evidence type="ECO:0000256" key="2">
    <source>
        <dbReference type="ARBA" id="ARBA00093795"/>
    </source>
</evidence>
<dbReference type="AlphaFoldDB" id="A0A379WS38"/>
<protein>
    <recommendedName>
        <fullName evidence="2">Tir chaperone</fullName>
    </recommendedName>
</protein>
<evidence type="ECO:0000313" key="3">
    <source>
        <dbReference type="EMBL" id="SUH36428.1"/>
    </source>
</evidence>
<dbReference type="InterPro" id="IPR010261">
    <property type="entry name" value="Tir_chaperone"/>
</dbReference>
<evidence type="ECO:0000256" key="1">
    <source>
        <dbReference type="ARBA" id="ARBA00093771"/>
    </source>
</evidence>
<proteinExistence type="inferred from homology"/>
<dbReference type="Gene3D" id="1.10.287.390">
    <property type="match status" value="1"/>
</dbReference>
<accession>A0A379WS38</accession>
<dbReference type="SUPFAM" id="SSF69635">
    <property type="entry name" value="Type III secretory system chaperone-like"/>
    <property type="match status" value="1"/>
</dbReference>
<dbReference type="Gene3D" id="3.30.1460.10">
    <property type="match status" value="1"/>
</dbReference>
<evidence type="ECO:0000313" key="4">
    <source>
        <dbReference type="Proteomes" id="UP000254712"/>
    </source>
</evidence>
<dbReference type="Proteomes" id="UP000254712">
    <property type="component" value="Unassembled WGS sequence"/>
</dbReference>
<comment type="similarity">
    <text evidence="1">Belongs to the CesT/SycH chaperone family.</text>
</comment>
<dbReference type="Pfam" id="PF05932">
    <property type="entry name" value="CesT"/>
    <property type="match status" value="1"/>
</dbReference>
<reference evidence="3 4" key="1">
    <citation type="submission" date="2018-06" db="EMBL/GenBank/DDBJ databases">
        <authorList>
            <consortium name="Pathogen Informatics"/>
            <person name="Doyle S."/>
        </authorList>
    </citation>
    <scope>NUCLEOTIDE SEQUENCE [LARGE SCALE GENOMIC DNA]</scope>
    <source>
        <strain evidence="3 4">NCTC8261</strain>
    </source>
</reference>
<organism evidence="3 4">
    <name type="scientific">Salmonella enterica I</name>
    <dbReference type="NCBI Taxonomy" id="59201"/>
    <lineage>
        <taxon>Bacteria</taxon>
        <taxon>Pseudomonadati</taxon>
        <taxon>Pseudomonadota</taxon>
        <taxon>Gammaproteobacteria</taxon>
        <taxon>Enterobacterales</taxon>
        <taxon>Enterobacteriaceae</taxon>
        <taxon>Salmonella</taxon>
    </lineage>
</organism>